<dbReference type="InterPro" id="IPR036937">
    <property type="entry name" value="Adhesion_dom_fimbrial_sf"/>
</dbReference>
<evidence type="ECO:0000256" key="1">
    <source>
        <dbReference type="ARBA" id="ARBA00004561"/>
    </source>
</evidence>
<feature type="domain" description="Fimbrial-type adhesion" evidence="6">
    <location>
        <begin position="43"/>
        <end position="189"/>
    </location>
</feature>
<dbReference type="EMBL" id="RBIZ01000003">
    <property type="protein sequence ID" value="RKR64568.1"/>
    <property type="molecule type" value="Genomic_DNA"/>
</dbReference>
<evidence type="ECO:0000256" key="5">
    <source>
        <dbReference type="SAM" id="SignalP"/>
    </source>
</evidence>
<dbReference type="SUPFAM" id="SSF49401">
    <property type="entry name" value="Bacterial adhesins"/>
    <property type="match status" value="1"/>
</dbReference>
<dbReference type="Proteomes" id="UP000251313">
    <property type="component" value="Unassembled WGS sequence"/>
</dbReference>
<evidence type="ECO:0000256" key="2">
    <source>
        <dbReference type="ARBA" id="ARBA00006671"/>
    </source>
</evidence>
<evidence type="ECO:0000256" key="3">
    <source>
        <dbReference type="ARBA" id="ARBA00022729"/>
    </source>
</evidence>
<dbReference type="Proteomes" id="UP000267341">
    <property type="component" value="Unassembled WGS sequence"/>
</dbReference>
<dbReference type="AlphaFoldDB" id="A0AB38FRS3"/>
<keyword evidence="3 5" id="KW-0732">Signal</keyword>
<proteinExistence type="inferred from homology"/>
<dbReference type="GO" id="GO:0043709">
    <property type="term" value="P:cell adhesion involved in single-species biofilm formation"/>
    <property type="evidence" value="ECO:0007669"/>
    <property type="project" value="TreeGrafter"/>
</dbReference>
<dbReference type="PANTHER" id="PTHR33420">
    <property type="entry name" value="FIMBRIAL SUBUNIT ELFA-RELATED"/>
    <property type="match status" value="1"/>
</dbReference>
<evidence type="ECO:0000313" key="9">
    <source>
        <dbReference type="Proteomes" id="UP000251313"/>
    </source>
</evidence>
<organism evidence="8 9">
    <name type="scientific">Yokenella regensburgei</name>
    <dbReference type="NCBI Taxonomy" id="158877"/>
    <lineage>
        <taxon>Bacteria</taxon>
        <taxon>Pseudomonadati</taxon>
        <taxon>Pseudomonadota</taxon>
        <taxon>Gammaproteobacteria</taxon>
        <taxon>Enterobacterales</taxon>
        <taxon>Enterobacteriaceae</taxon>
        <taxon>Yokenella</taxon>
    </lineage>
</organism>
<evidence type="ECO:0000313" key="10">
    <source>
        <dbReference type="Proteomes" id="UP000267341"/>
    </source>
</evidence>
<keyword evidence="4" id="KW-0281">Fimbrium</keyword>
<dbReference type="GeneID" id="66903318"/>
<dbReference type="EMBL" id="UAVL01000001">
    <property type="protein sequence ID" value="SQA60899.1"/>
    <property type="molecule type" value="Genomic_DNA"/>
</dbReference>
<keyword evidence="10" id="KW-1185">Reference proteome</keyword>
<reference evidence="7 10" key="2">
    <citation type="submission" date="2018-10" db="EMBL/GenBank/DDBJ databases">
        <title>Genomic Encyclopedia of Type Strains, Phase IV (KMG-IV): sequencing the most valuable type-strain genomes for metagenomic binning, comparative biology and taxonomic classification.</title>
        <authorList>
            <person name="Goeker M."/>
        </authorList>
    </citation>
    <scope>NUCLEOTIDE SEQUENCE [LARGE SCALE GENOMIC DNA]</scope>
    <source>
        <strain evidence="7 10">DSM 5079</strain>
    </source>
</reference>
<comment type="similarity">
    <text evidence="2">Belongs to the fimbrial protein family.</text>
</comment>
<feature type="chain" id="PRO_5044317206" evidence="5">
    <location>
        <begin position="24"/>
        <end position="190"/>
    </location>
</feature>
<dbReference type="InterPro" id="IPR050263">
    <property type="entry name" value="Bact_Fimbrial_Adh_Pro"/>
</dbReference>
<sequence length="190" mass="19747">MLKKMMLMSAVATLCTGLSSVYAADPTPDPSPGVVDQGSGKVDFTGSVIDAPCSVDANDGKPVDLGSTSLQSLKDGVTNPKSFNINLKNCNIGDATKSKTVYITFTGSGAYEPTGNNPNILGVTGSAQNVGIILQNGSSQQITLGKTFPVREIKNGNQDLPFAAYVTRVGTADPVPGQFFSTANFTLTYL</sequence>
<dbReference type="RefSeq" id="WP_006819944.1">
    <property type="nucleotide sequence ID" value="NZ_CABKQJ010000016.1"/>
</dbReference>
<comment type="subcellular location">
    <subcellularLocation>
        <location evidence="1">Fimbrium</location>
    </subcellularLocation>
</comment>
<dbReference type="PANTHER" id="PTHR33420:SF3">
    <property type="entry name" value="FIMBRIAL SUBUNIT ELFA"/>
    <property type="match status" value="1"/>
</dbReference>
<dbReference type="Pfam" id="PF00419">
    <property type="entry name" value="Fimbrial"/>
    <property type="match status" value="1"/>
</dbReference>
<protein>
    <submittedName>
        <fullName evidence="8">Major MR/P fimbria protein</fullName>
    </submittedName>
    <submittedName>
        <fullName evidence="7">Type 1 fimbria pilin</fullName>
    </submittedName>
</protein>
<dbReference type="Gene3D" id="2.60.40.1090">
    <property type="entry name" value="Fimbrial-type adhesion domain"/>
    <property type="match status" value="1"/>
</dbReference>
<accession>A0AB38FRS3</accession>
<name>A0AB38FRS3_9ENTR</name>
<dbReference type="GO" id="GO:0009289">
    <property type="term" value="C:pilus"/>
    <property type="evidence" value="ECO:0007669"/>
    <property type="project" value="UniProtKB-SubCell"/>
</dbReference>
<reference evidence="8 9" key="1">
    <citation type="submission" date="2018-06" db="EMBL/GenBank/DDBJ databases">
        <authorList>
            <consortium name="Pathogen Informatics"/>
            <person name="Doyle S."/>
        </authorList>
    </citation>
    <scope>NUCLEOTIDE SEQUENCE [LARGE SCALE GENOMIC DNA]</scope>
    <source>
        <strain evidence="8 9">NCTC11967</strain>
    </source>
</reference>
<evidence type="ECO:0000313" key="7">
    <source>
        <dbReference type="EMBL" id="RKR64568.1"/>
    </source>
</evidence>
<evidence type="ECO:0000256" key="4">
    <source>
        <dbReference type="ARBA" id="ARBA00023263"/>
    </source>
</evidence>
<gene>
    <name evidence="8" type="primary">mrpA_1</name>
    <name evidence="7" type="ORF">C7387_1266</name>
    <name evidence="8" type="ORF">NCTC11967_00967</name>
</gene>
<dbReference type="InterPro" id="IPR008966">
    <property type="entry name" value="Adhesion_dom_sf"/>
</dbReference>
<feature type="signal peptide" evidence="5">
    <location>
        <begin position="1"/>
        <end position="23"/>
    </location>
</feature>
<evidence type="ECO:0000313" key="8">
    <source>
        <dbReference type="EMBL" id="SQA60899.1"/>
    </source>
</evidence>
<comment type="caution">
    <text evidence="8">The sequence shown here is derived from an EMBL/GenBank/DDBJ whole genome shotgun (WGS) entry which is preliminary data.</text>
</comment>
<dbReference type="InterPro" id="IPR000259">
    <property type="entry name" value="Adhesion_dom_fimbrial"/>
</dbReference>
<evidence type="ECO:0000259" key="6">
    <source>
        <dbReference type="Pfam" id="PF00419"/>
    </source>
</evidence>